<evidence type="ECO:0000313" key="3">
    <source>
        <dbReference type="WBParaSite" id="MCOS_0000127801-mRNA-1"/>
    </source>
</evidence>
<dbReference type="AlphaFoldDB" id="A0A0R3U3U7"/>
<reference evidence="3" key="1">
    <citation type="submission" date="2017-02" db="UniProtKB">
        <authorList>
            <consortium name="WormBaseParasite"/>
        </authorList>
    </citation>
    <scope>IDENTIFICATION</scope>
</reference>
<dbReference type="Proteomes" id="UP000267029">
    <property type="component" value="Unassembled WGS sequence"/>
</dbReference>
<dbReference type="WBParaSite" id="MCOS_0000127801-mRNA-1">
    <property type="protein sequence ID" value="MCOS_0000127801-mRNA-1"/>
    <property type="gene ID" value="MCOS_0000127801"/>
</dbReference>
<accession>A0A0R3U3U7</accession>
<organism evidence="3">
    <name type="scientific">Mesocestoides corti</name>
    <name type="common">Flatworm</name>
    <dbReference type="NCBI Taxonomy" id="53468"/>
    <lineage>
        <taxon>Eukaryota</taxon>
        <taxon>Metazoa</taxon>
        <taxon>Spiralia</taxon>
        <taxon>Lophotrochozoa</taxon>
        <taxon>Platyhelminthes</taxon>
        <taxon>Cestoda</taxon>
        <taxon>Eucestoda</taxon>
        <taxon>Cyclophyllidea</taxon>
        <taxon>Mesocestoididae</taxon>
        <taxon>Mesocestoides</taxon>
    </lineage>
</organism>
<name>A0A0R3U3U7_MESCO</name>
<reference evidence="1 2" key="2">
    <citation type="submission" date="2018-10" db="EMBL/GenBank/DDBJ databases">
        <authorList>
            <consortium name="Pathogen Informatics"/>
        </authorList>
    </citation>
    <scope>NUCLEOTIDE SEQUENCE [LARGE SCALE GENOMIC DNA]</scope>
</reference>
<evidence type="ECO:0000313" key="2">
    <source>
        <dbReference type="Proteomes" id="UP000267029"/>
    </source>
</evidence>
<gene>
    <name evidence="1" type="ORF">MCOS_LOCUS1279</name>
</gene>
<dbReference type="EMBL" id="UXSR01000148">
    <property type="protein sequence ID" value="VDD75276.1"/>
    <property type="molecule type" value="Genomic_DNA"/>
</dbReference>
<protein>
    <submittedName>
        <fullName evidence="1 3">Uncharacterized protein</fullName>
    </submittedName>
</protein>
<evidence type="ECO:0000313" key="1">
    <source>
        <dbReference type="EMBL" id="VDD75276.1"/>
    </source>
</evidence>
<sequence>MLWCLVDRQASFWPKTKPDYSTGERVRIGPPLHTAKMCLFICPDPLGRLRALRSATEVRCLAARSESEYALGHPSIPQRCVYLFAQIPWGGVCALHSATEQDGISLSNELVGVKLGDFGSQDSIELGVNPARCLQQDPCVAVPSSSPVTGLSKQARLWNPAHLTAWTTEGGSRGAKCLSPTPAAVATATAFDGVIISTVERNARRSRPMFTLVTPTASPIDATL</sequence>
<proteinExistence type="predicted"/>
<keyword evidence="2" id="KW-1185">Reference proteome</keyword>